<dbReference type="InterPro" id="IPR011050">
    <property type="entry name" value="Pectin_lyase_fold/virulence"/>
</dbReference>
<dbReference type="PANTHER" id="PTHR36453">
    <property type="entry name" value="SECRETED PROTEIN-RELATED"/>
    <property type="match status" value="1"/>
</dbReference>
<keyword evidence="2" id="KW-1185">Reference proteome</keyword>
<proteinExistence type="predicted"/>
<accession>A0ABV1KVN2</accession>
<reference evidence="1 2" key="1">
    <citation type="journal article" date="2023" name="Genome Announc.">
        <title>Pan-Genome Analyses of the Genus Cohnella and Proposal of the Novel Species Cohnella silvisoli sp. nov., Isolated from Forest Soil.</title>
        <authorList>
            <person name="Wang C."/>
            <person name="Mao L."/>
            <person name="Bao G."/>
            <person name="Zhu H."/>
        </authorList>
    </citation>
    <scope>NUCLEOTIDE SEQUENCE [LARGE SCALE GENOMIC DNA]</scope>
    <source>
        <strain evidence="1 2">NL03-T5-1</strain>
    </source>
</reference>
<sequence>MAWGKGKSTLTVFLVVVLALYFIEFLLPNRASAAVQITLYASPTGSGNVCSLSAPCSLTGARDQARTLNSNMTGDIIIYLLDGTYTLSSTFQLTESSTVHDSGTNGYNIIYKANPGSSPIISGGQTITGWSLYNSGKNIYRASVGTSFDTRQLYVNGVRAIRARSAMNPTGWTKTGTGYTAPDSTMASWGNIGNIEIVSRNNWREYRCGISSISGTTVTMQQPCWNNSNRESFNTITNPAWIENAYELLDSEGEWYLDRSSGYLYYKPYTNENMSTASIIAPTLETLLSGAGTYATPLKNIQFYGITFSYATWLRPNTSEGYAPLQAGFLHYGSDGGNQNTDMYKTPGNVTFSAVQNVRLERNVFTHLGAAALSFEYGSQNNTVVGNRFQDISGSGIELGHMNDEGHLVTSYYNDNDNGITYTGSFTYAGNRGVGDYKNDVTQTQNNNDYFQFTFTGTGINYYGVKNTDIGNQDVYIDGVLQSTVNGYASSYTTSLMYSKTGLTSGQHTIKVVKKSGSWMVVDALGVYTETDPTVKLVKNNTLSNNYITQIAQEYHDAVGIMALYTDSSNITHNEITNVPYSGISMGWGWGAPDAGGSRGWATATVAQNNTIQYNYVHDFMKTLNDGGGIYTLSSQANSTINNNYVRDDHNQYGALYLDNGSSNFNVNHNVVASIPSYVWWLDIGPPSSNNDVEYNYTDSSNKYISQPQNNTVINNQEGLTSWPTAAQTIMNSAGLESNYQDIIPVVDDKVDDNDPSITYSGTWTAETNDVGNYKNTVHWSSATTSGAYAQFTFTGSSITWIGKENQYSGVAKVYIDGVLDQTVNTYSSSQIFQQSIYTKTGLSVGQHTIKIVSDSAGNGGYYSIHIDALKPYVNIVDDNDPSITYSGTWTAETNDVGNYKNTVHWSSATTSGAYAQFTFTGSSITWIGKENQYSGVAKVYIDGVLDQTVNTYSSSQIFQQSIYTKTGLSAGQHTIKIVSDSAGNGGYYSIHIDAFHY</sequence>
<dbReference type="InterPro" id="IPR006626">
    <property type="entry name" value="PbH1"/>
</dbReference>
<dbReference type="SMART" id="SM00710">
    <property type="entry name" value="PbH1"/>
    <property type="match status" value="6"/>
</dbReference>
<name>A0ABV1KVN2_9BACL</name>
<evidence type="ECO:0000313" key="1">
    <source>
        <dbReference type="EMBL" id="MEQ4484119.1"/>
    </source>
</evidence>
<dbReference type="RefSeq" id="WP_232186487.1">
    <property type="nucleotide sequence ID" value="NZ_JAIOAP010000008.1"/>
</dbReference>
<dbReference type="Gene3D" id="2.60.120.260">
    <property type="entry name" value="Galactose-binding domain-like"/>
    <property type="match status" value="3"/>
</dbReference>
<dbReference type="Proteomes" id="UP001493487">
    <property type="component" value="Unassembled WGS sequence"/>
</dbReference>
<dbReference type="InterPro" id="IPR012334">
    <property type="entry name" value="Pectin_lyas_fold"/>
</dbReference>
<evidence type="ECO:0008006" key="3">
    <source>
        <dbReference type="Google" id="ProtNLM"/>
    </source>
</evidence>
<dbReference type="PANTHER" id="PTHR36453:SF1">
    <property type="entry name" value="RIGHT HANDED BETA HELIX DOMAIN-CONTAINING PROTEIN"/>
    <property type="match status" value="1"/>
</dbReference>
<organism evidence="1 2">
    <name type="scientific">Cohnella silvisoli</name>
    <dbReference type="NCBI Taxonomy" id="2873699"/>
    <lineage>
        <taxon>Bacteria</taxon>
        <taxon>Bacillati</taxon>
        <taxon>Bacillota</taxon>
        <taxon>Bacilli</taxon>
        <taxon>Bacillales</taxon>
        <taxon>Paenibacillaceae</taxon>
        <taxon>Cohnella</taxon>
    </lineage>
</organism>
<dbReference type="EMBL" id="JASKHM010000009">
    <property type="protein sequence ID" value="MEQ4484119.1"/>
    <property type="molecule type" value="Genomic_DNA"/>
</dbReference>
<dbReference type="Gene3D" id="2.160.20.10">
    <property type="entry name" value="Single-stranded right-handed beta-helix, Pectin lyase-like"/>
    <property type="match status" value="1"/>
</dbReference>
<evidence type="ECO:0000313" key="2">
    <source>
        <dbReference type="Proteomes" id="UP001493487"/>
    </source>
</evidence>
<protein>
    <recommendedName>
        <fullName evidence="3">Right handed beta helix domain-containing protein</fullName>
    </recommendedName>
</protein>
<dbReference type="SUPFAM" id="SSF51126">
    <property type="entry name" value="Pectin lyase-like"/>
    <property type="match status" value="2"/>
</dbReference>
<gene>
    <name evidence="1" type="ORF">QJS35_17110</name>
</gene>
<comment type="caution">
    <text evidence="1">The sequence shown here is derived from an EMBL/GenBank/DDBJ whole genome shotgun (WGS) entry which is preliminary data.</text>
</comment>